<dbReference type="EMBL" id="BGPR01002222">
    <property type="protein sequence ID" value="GBM69975.1"/>
    <property type="molecule type" value="Genomic_DNA"/>
</dbReference>
<dbReference type="InterPro" id="IPR036397">
    <property type="entry name" value="RNaseH_sf"/>
</dbReference>
<gene>
    <name evidence="1" type="primary">marinerT_84</name>
    <name evidence="1" type="ORF">AVEN_207360_1</name>
</gene>
<dbReference type="PANTHER" id="PTHR46060">
    <property type="entry name" value="MARINER MOS1 TRANSPOSASE-LIKE PROTEIN"/>
    <property type="match status" value="1"/>
</dbReference>
<dbReference type="PANTHER" id="PTHR46060:SF1">
    <property type="entry name" value="MARINER MOS1 TRANSPOSASE-LIKE PROTEIN"/>
    <property type="match status" value="1"/>
</dbReference>
<dbReference type="InterPro" id="IPR052709">
    <property type="entry name" value="Transposase-MT_Hybrid"/>
</dbReference>
<name>A0A4Y2HXL3_ARAVE</name>
<organism evidence="1 2">
    <name type="scientific">Araneus ventricosus</name>
    <name type="common">Orbweaver spider</name>
    <name type="synonym">Epeira ventricosa</name>
    <dbReference type="NCBI Taxonomy" id="182803"/>
    <lineage>
        <taxon>Eukaryota</taxon>
        <taxon>Metazoa</taxon>
        <taxon>Ecdysozoa</taxon>
        <taxon>Arthropoda</taxon>
        <taxon>Chelicerata</taxon>
        <taxon>Arachnida</taxon>
        <taxon>Araneae</taxon>
        <taxon>Araneomorphae</taxon>
        <taxon>Entelegynae</taxon>
        <taxon>Araneoidea</taxon>
        <taxon>Araneidae</taxon>
        <taxon>Araneus</taxon>
    </lineage>
</organism>
<sequence length="111" mass="12897">MVPREFRDQDDVVYHELLKSSETVDCSQYQQQIVKSHPTLIVKELQGSRRHDKVILFHDNASPHIGKTVKSMLKNVACEALPPLYSPDLAPSDFHLFRSMVHTLFQQYFRS</sequence>
<comment type="caution">
    <text evidence="1">The sequence shown here is derived from an EMBL/GenBank/DDBJ whole genome shotgun (WGS) entry which is preliminary data.</text>
</comment>
<evidence type="ECO:0000313" key="2">
    <source>
        <dbReference type="Proteomes" id="UP000499080"/>
    </source>
</evidence>
<dbReference type="Gene3D" id="3.30.420.10">
    <property type="entry name" value="Ribonuclease H-like superfamily/Ribonuclease H"/>
    <property type="match status" value="1"/>
</dbReference>
<dbReference type="GO" id="GO:0003676">
    <property type="term" value="F:nucleic acid binding"/>
    <property type="evidence" value="ECO:0007669"/>
    <property type="project" value="InterPro"/>
</dbReference>
<evidence type="ECO:0000313" key="1">
    <source>
        <dbReference type="EMBL" id="GBM69975.1"/>
    </source>
</evidence>
<dbReference type="OrthoDB" id="8028980at2759"/>
<proteinExistence type="predicted"/>
<reference evidence="1 2" key="1">
    <citation type="journal article" date="2019" name="Sci. Rep.">
        <title>Orb-weaving spider Araneus ventricosus genome elucidates the spidroin gene catalogue.</title>
        <authorList>
            <person name="Kono N."/>
            <person name="Nakamura H."/>
            <person name="Ohtoshi R."/>
            <person name="Moran D.A.P."/>
            <person name="Shinohara A."/>
            <person name="Yoshida Y."/>
            <person name="Fujiwara M."/>
            <person name="Mori M."/>
            <person name="Tomita M."/>
            <person name="Arakawa K."/>
        </authorList>
    </citation>
    <scope>NUCLEOTIDE SEQUENCE [LARGE SCALE GENOMIC DNA]</scope>
</reference>
<keyword evidence="2" id="KW-1185">Reference proteome</keyword>
<accession>A0A4Y2HXL3</accession>
<protein>
    <submittedName>
        <fullName evidence="1">Mariner Mos1 transposase</fullName>
    </submittedName>
</protein>
<dbReference type="AlphaFoldDB" id="A0A4Y2HXL3"/>
<dbReference type="Proteomes" id="UP000499080">
    <property type="component" value="Unassembled WGS sequence"/>
</dbReference>